<dbReference type="Proteomes" id="UP000265520">
    <property type="component" value="Unassembled WGS sequence"/>
</dbReference>
<comment type="caution">
    <text evidence="1">The sequence shown here is derived from an EMBL/GenBank/DDBJ whole genome shotgun (WGS) entry which is preliminary data.</text>
</comment>
<feature type="non-terminal residue" evidence="1">
    <location>
        <position position="1"/>
    </location>
</feature>
<reference evidence="1 2" key="1">
    <citation type="journal article" date="2018" name="Front. Plant Sci.">
        <title>Red Clover (Trifolium pratense) and Zigzag Clover (T. medium) - A Picture of Genomic Similarities and Differences.</title>
        <authorList>
            <person name="Dluhosova J."/>
            <person name="Istvanek J."/>
            <person name="Nedelnik J."/>
            <person name="Repkova J."/>
        </authorList>
    </citation>
    <scope>NUCLEOTIDE SEQUENCE [LARGE SCALE GENOMIC DNA]</scope>
    <source>
        <strain evidence="2">cv. 10/8</strain>
        <tissue evidence="1">Leaf</tissue>
    </source>
</reference>
<evidence type="ECO:0000313" key="2">
    <source>
        <dbReference type="Proteomes" id="UP000265520"/>
    </source>
</evidence>
<gene>
    <name evidence="1" type="ORF">A2U01_0029986</name>
</gene>
<dbReference type="EMBL" id="LXQA010070753">
    <property type="protein sequence ID" value="MCI08904.1"/>
    <property type="molecule type" value="Genomic_DNA"/>
</dbReference>
<dbReference type="AlphaFoldDB" id="A0A392PAS5"/>
<name>A0A392PAS5_9FABA</name>
<accession>A0A392PAS5</accession>
<protein>
    <submittedName>
        <fullName evidence="1">Uncharacterized protein</fullName>
    </submittedName>
</protein>
<evidence type="ECO:0000313" key="1">
    <source>
        <dbReference type="EMBL" id="MCI08904.1"/>
    </source>
</evidence>
<keyword evidence="2" id="KW-1185">Reference proteome</keyword>
<sequence length="85" mass="9791">FFFTIRNLTSTSTYLSSNLTDEFSFLCTILHRHPPNHLREASNPRSRPCELRMPSLELGRISKGYGNQSFLSTMEIEGRSWKPAL</sequence>
<proteinExistence type="predicted"/>
<organism evidence="1 2">
    <name type="scientific">Trifolium medium</name>
    <dbReference type="NCBI Taxonomy" id="97028"/>
    <lineage>
        <taxon>Eukaryota</taxon>
        <taxon>Viridiplantae</taxon>
        <taxon>Streptophyta</taxon>
        <taxon>Embryophyta</taxon>
        <taxon>Tracheophyta</taxon>
        <taxon>Spermatophyta</taxon>
        <taxon>Magnoliopsida</taxon>
        <taxon>eudicotyledons</taxon>
        <taxon>Gunneridae</taxon>
        <taxon>Pentapetalae</taxon>
        <taxon>rosids</taxon>
        <taxon>fabids</taxon>
        <taxon>Fabales</taxon>
        <taxon>Fabaceae</taxon>
        <taxon>Papilionoideae</taxon>
        <taxon>50 kb inversion clade</taxon>
        <taxon>NPAAA clade</taxon>
        <taxon>Hologalegina</taxon>
        <taxon>IRL clade</taxon>
        <taxon>Trifolieae</taxon>
        <taxon>Trifolium</taxon>
    </lineage>
</organism>